<evidence type="ECO:0000313" key="3">
    <source>
        <dbReference type="Proteomes" id="UP001216139"/>
    </source>
</evidence>
<keyword evidence="1" id="KW-0812">Transmembrane</keyword>
<dbReference type="Proteomes" id="UP001216139">
    <property type="component" value="Chromosome"/>
</dbReference>
<reference evidence="2 3" key="1">
    <citation type="submission" date="2023-02" db="EMBL/GenBank/DDBJ databases">
        <title>Genome sequence of Mucilaginibacter jinjuensis strain KACC 16571.</title>
        <authorList>
            <person name="Kim S."/>
            <person name="Heo J."/>
            <person name="Kwon S.-W."/>
        </authorList>
    </citation>
    <scope>NUCLEOTIDE SEQUENCE [LARGE SCALE GENOMIC DNA]</scope>
    <source>
        <strain evidence="2 3">KACC 16571</strain>
    </source>
</reference>
<dbReference type="EMBL" id="CP117167">
    <property type="protein sequence ID" value="WCT13623.1"/>
    <property type="molecule type" value="Genomic_DNA"/>
</dbReference>
<proteinExistence type="predicted"/>
<protein>
    <submittedName>
        <fullName evidence="2">Uncharacterized protein</fullName>
    </submittedName>
</protein>
<keyword evidence="1" id="KW-1133">Transmembrane helix</keyword>
<feature type="transmembrane region" description="Helical" evidence="1">
    <location>
        <begin position="138"/>
        <end position="155"/>
    </location>
</feature>
<keyword evidence="1" id="KW-0472">Membrane</keyword>
<evidence type="ECO:0000313" key="2">
    <source>
        <dbReference type="EMBL" id="WCT13623.1"/>
    </source>
</evidence>
<gene>
    <name evidence="2" type="ORF">PQO05_06705</name>
</gene>
<organism evidence="2 3">
    <name type="scientific">Mucilaginibacter jinjuensis</name>
    <dbReference type="NCBI Taxonomy" id="1176721"/>
    <lineage>
        <taxon>Bacteria</taxon>
        <taxon>Pseudomonadati</taxon>
        <taxon>Bacteroidota</taxon>
        <taxon>Sphingobacteriia</taxon>
        <taxon>Sphingobacteriales</taxon>
        <taxon>Sphingobacteriaceae</taxon>
        <taxon>Mucilaginibacter</taxon>
    </lineage>
</organism>
<keyword evidence="3" id="KW-1185">Reference proteome</keyword>
<dbReference type="RefSeq" id="WP_273631929.1">
    <property type="nucleotide sequence ID" value="NZ_CP117167.1"/>
</dbReference>
<name>A0ABY7TBD1_9SPHI</name>
<sequence>MDEELLLYVAIPVGELIRCLQMDNFPVSSDAYIQIFNLLNIYYPLGLPLNESVDGERIISGQTKAELINVICLVLAKNQADSDRMKTTLTRFDEWVLPQKTVNQKVKEILDNYRLKIDSKISYRHEPVKLTRLFKLNYFMWPLILLIYVGIMIWYTQVYIKEGIRINTHPLNKNTFSIKLLPSPNNPKTVTWTFSDGLKPIIAAGIDSPKISFSKDGISKIYVEGTIYNQNIWDQLCRTQTRVYRDSIPVIVNAGVIVTPGPYNPVEIPLIEDGTLTPDSNSGLNYFYSVIILFFALCIILWLWKRFFPKLQLKNLPPLFYLYPNQDHLINRDNFLYSWSQKLFLRFEGERHLLDVKRSVKETIDRLGIPWLSYKTNTVNAGYLILIDVAENNNQQINLFKFVAKFLSRDDIPVEIFYFRSDPRTSWNSKYSDTGIKYLSQVYQDFKLIIFTPGNRLINYDTGQVGNWVIDLFSEWKYKILITPHDQVSWGSVEKILSEYLMVFPFTEQGLLQAAEHLCSNAENDRNVKRYKSNLKNIDPSRWNLTTLDIEQIKQYFISNHINPSKGLLQWCLSTVLYPVPSWEVTLILGKAIEDRFPETEKLLTVRNLALITRLPWLKMKLVPDNLRYSLLHTMLPDYKEVCLETLGDFLQKNILEKLNTESVASEQLSVSIAELNALSKDSQKKKDAIKTLMPYIGTGLIKDVSLKSLLINRNRKISYSVIALAACLLMLGGLSINFLGHIGPKKYTLSQDSAAFYNNNAQKEGAADYGFNRPHTYQNVLLNLNKAIHYRNSFYSYYNLGVNNYNYGSHLYRDQNKTGAANPVLDTETKKQFLLIIKPLSIITSGDTTFLPVKDVLTNYLKLLYSNKGTSQLIWEYVISHYRDQDSVSANYFRKVLLYNKGYDDPIFLAALARARNAINLFTINVYDPNNNNFRRFTWNGDNSDTSHIIDLLKLKASSILLFRDGYHSPYYPPQYNSNPNNANTNPLPVNGKGYTNTNTPTDTTNTNANTDNEIALNRIAILFKPFPLMGSSFKDVQLSEHEDSIKTYRTIPYDQAVVAPECITRDTARVKYWWEYMNRSKYSGYVNEELAFLNLNQNAGNYFIFFFRADKLFRIETRAYLSDQQYAALLEKLNISTYMADKQTRFYYKGQLYFCAVVKTDYYNQVKIIFGLAGSEGLCSDDWFAQNKR</sequence>
<feature type="transmembrane region" description="Helical" evidence="1">
    <location>
        <begin position="286"/>
        <end position="304"/>
    </location>
</feature>
<feature type="transmembrane region" description="Helical" evidence="1">
    <location>
        <begin position="718"/>
        <end position="741"/>
    </location>
</feature>
<evidence type="ECO:0000256" key="1">
    <source>
        <dbReference type="SAM" id="Phobius"/>
    </source>
</evidence>
<accession>A0ABY7TBD1</accession>